<dbReference type="Proteomes" id="UP000515847">
    <property type="component" value="Chromosome"/>
</dbReference>
<feature type="transmembrane region" description="Helical" evidence="1">
    <location>
        <begin position="73"/>
        <end position="94"/>
    </location>
</feature>
<evidence type="ECO:0000313" key="3">
    <source>
        <dbReference type="Proteomes" id="UP000515847"/>
    </source>
</evidence>
<keyword evidence="1" id="KW-0812">Transmembrane</keyword>
<keyword evidence="1" id="KW-1133">Transmembrane helix</keyword>
<evidence type="ECO:0000256" key="1">
    <source>
        <dbReference type="SAM" id="Phobius"/>
    </source>
</evidence>
<evidence type="ECO:0000313" key="2">
    <source>
        <dbReference type="EMBL" id="QNB47051.1"/>
    </source>
</evidence>
<dbReference type="EMBL" id="CP045798">
    <property type="protein sequence ID" value="QNB47051.1"/>
    <property type="molecule type" value="Genomic_DNA"/>
</dbReference>
<keyword evidence="1" id="KW-0472">Membrane</keyword>
<dbReference type="AlphaFoldDB" id="A0A7G6E4P7"/>
<organism evidence="2 3">
    <name type="scientific">Thermanaerosceptrum fracticalcis</name>
    <dbReference type="NCBI Taxonomy" id="1712410"/>
    <lineage>
        <taxon>Bacteria</taxon>
        <taxon>Bacillati</taxon>
        <taxon>Bacillota</taxon>
        <taxon>Clostridia</taxon>
        <taxon>Eubacteriales</taxon>
        <taxon>Peptococcaceae</taxon>
        <taxon>Thermanaerosceptrum</taxon>
    </lineage>
</organism>
<feature type="transmembrane region" description="Helical" evidence="1">
    <location>
        <begin position="42"/>
        <end position="61"/>
    </location>
</feature>
<name>A0A7G6E4P7_THEFR</name>
<protein>
    <submittedName>
        <fullName evidence="2">Uncharacterized protein</fullName>
    </submittedName>
</protein>
<sequence>MTYMFFLTFFTENLFVGSGLNAPYCVTVRSIMGKNKSSGFQYLNFGLSFGLTMAITVYILFKGGQWLDNRLGTAPLFMALGVILAVAAVFKRLLADLKTLEKKDE</sequence>
<dbReference type="InterPro" id="IPR032820">
    <property type="entry name" value="ATPase_put"/>
</dbReference>
<gene>
    <name evidence="2" type="ORF">BR63_12470</name>
</gene>
<accession>A0A7G6E4P7</accession>
<dbReference type="KEGG" id="tfr:BR63_12470"/>
<keyword evidence="3" id="KW-1185">Reference proteome</keyword>
<proteinExistence type="predicted"/>
<dbReference type="Pfam" id="PF09527">
    <property type="entry name" value="ATPase_gene1"/>
    <property type="match status" value="1"/>
</dbReference>
<reference evidence="2 3" key="1">
    <citation type="journal article" date="2019" name="Front. Microbiol.">
        <title>Thermoanaerosceptrum fracticalcis gen. nov. sp. nov., a Novel Fumarate-Fermenting Microorganism From a Deep Fractured Carbonate Aquifer of the US Great Basin.</title>
        <authorList>
            <person name="Hamilton-Brehm S.D."/>
            <person name="Stewart L.E."/>
            <person name="Zavarin M."/>
            <person name="Caldwell M."/>
            <person name="Lawson P.A."/>
            <person name="Onstott T.C."/>
            <person name="Grzymski J."/>
            <person name="Neveux I."/>
            <person name="Lollar B.S."/>
            <person name="Russell C.E."/>
            <person name="Moser D.P."/>
        </authorList>
    </citation>
    <scope>NUCLEOTIDE SEQUENCE [LARGE SCALE GENOMIC DNA]</scope>
    <source>
        <strain evidence="2 3">DRI-13</strain>
    </source>
</reference>